<protein>
    <submittedName>
        <fullName evidence="1">Putative alpha beta-hydrolase</fullName>
    </submittedName>
</protein>
<dbReference type="Proteomes" id="UP000283383">
    <property type="component" value="Unassembled WGS sequence"/>
</dbReference>
<sequence>MVLTSLLEPTLNFNIPSLQDALSLECCIYHPKLHHLGSMAQNSSSWRSRAVIVAHPYAILGGCKDDHVVGLIASTCLSEGFIVGTFNFRGAGGSEGCTSWQSKSEQKDYQSFVGFMAYYLHYLNTLLLPIDPLLDGPLKSDMDYSSHPQSLDIIKLNHPLVIKSASAPRLKSLDSESYPRVRLILAGYSYGALVTMSIPARIQTILSPFQDPPVDSIYARIRQKAKDLASQQSHIIFLHFQNLSHLHENSLLFSSDNQGKRQKSKIVAPNEARLETSMHPQDERVEKNFNEIRLTFRSRSSSSLEFKTSGYANPPDRQRSSFSTCNLLVDNITNLRVKRQPIETVGDDISIAYLLVSPLQGILCDLLTLWTYRSWRERNVLTELDLKLQTNPTLAIYGDSDVFVSVKSLRNWTKKLQTCEGEETSQFQHSEIAGAGHFWHDGQSVERLRVEIRKFICEL</sequence>
<dbReference type="AlphaFoldDB" id="A0A420I668"/>
<organism evidence="1 2">
    <name type="scientific">Golovinomyces cichoracearum</name>
    <dbReference type="NCBI Taxonomy" id="62708"/>
    <lineage>
        <taxon>Eukaryota</taxon>
        <taxon>Fungi</taxon>
        <taxon>Dikarya</taxon>
        <taxon>Ascomycota</taxon>
        <taxon>Pezizomycotina</taxon>
        <taxon>Leotiomycetes</taxon>
        <taxon>Erysiphales</taxon>
        <taxon>Erysiphaceae</taxon>
        <taxon>Golovinomyces</taxon>
    </lineage>
</organism>
<dbReference type="SUPFAM" id="SSF53474">
    <property type="entry name" value="alpha/beta-Hydrolases"/>
    <property type="match status" value="1"/>
</dbReference>
<reference evidence="1 2" key="1">
    <citation type="journal article" date="2018" name="BMC Genomics">
        <title>Comparative genome analyses reveal sequence features reflecting distinct modes of host-adaptation between dicot and monocot powdery mildew.</title>
        <authorList>
            <person name="Wu Y."/>
            <person name="Ma X."/>
            <person name="Pan Z."/>
            <person name="Kale S.D."/>
            <person name="Song Y."/>
            <person name="King H."/>
            <person name="Zhang Q."/>
            <person name="Presley C."/>
            <person name="Deng X."/>
            <person name="Wei C.I."/>
            <person name="Xiao S."/>
        </authorList>
    </citation>
    <scope>NUCLEOTIDE SEQUENCE [LARGE SCALE GENOMIC DNA]</scope>
    <source>
        <strain evidence="1">UMSG3</strain>
    </source>
</reference>
<comment type="caution">
    <text evidence="1">The sequence shown here is derived from an EMBL/GenBank/DDBJ whole genome shotgun (WGS) entry which is preliminary data.</text>
</comment>
<gene>
    <name evidence="1" type="ORF">GcM3_124014</name>
</gene>
<dbReference type="Gene3D" id="3.40.50.1820">
    <property type="entry name" value="alpha/beta hydrolase"/>
    <property type="match status" value="2"/>
</dbReference>
<dbReference type="STRING" id="62708.A0A420I668"/>
<dbReference type="PANTHER" id="PTHR42103:SF2">
    <property type="entry name" value="AB HYDROLASE-1 DOMAIN-CONTAINING PROTEIN"/>
    <property type="match status" value="1"/>
</dbReference>
<evidence type="ECO:0000313" key="2">
    <source>
        <dbReference type="Proteomes" id="UP000283383"/>
    </source>
</evidence>
<dbReference type="EMBL" id="MCBQ01012493">
    <property type="protein sequence ID" value="RKF65213.1"/>
    <property type="molecule type" value="Genomic_DNA"/>
</dbReference>
<accession>A0A420I668</accession>
<dbReference type="InterPro" id="IPR029058">
    <property type="entry name" value="AB_hydrolase_fold"/>
</dbReference>
<keyword evidence="2" id="KW-1185">Reference proteome</keyword>
<dbReference type="GO" id="GO:0016787">
    <property type="term" value="F:hydrolase activity"/>
    <property type="evidence" value="ECO:0007669"/>
    <property type="project" value="UniProtKB-KW"/>
</dbReference>
<name>A0A420I668_9PEZI</name>
<dbReference type="PANTHER" id="PTHR42103">
    <property type="entry name" value="ALPHA/BETA-HYDROLASES SUPERFAMILY PROTEIN"/>
    <property type="match status" value="1"/>
</dbReference>
<evidence type="ECO:0000313" key="1">
    <source>
        <dbReference type="EMBL" id="RKF65213.1"/>
    </source>
</evidence>
<proteinExistence type="predicted"/>
<keyword evidence="1" id="KW-0378">Hydrolase</keyword>